<dbReference type="EMBL" id="JAVDVW010000001">
    <property type="protein sequence ID" value="MDR7099506.1"/>
    <property type="molecule type" value="Genomic_DNA"/>
</dbReference>
<keyword evidence="2" id="KW-1185">Reference proteome</keyword>
<reference evidence="1 2" key="1">
    <citation type="submission" date="2023-07" db="EMBL/GenBank/DDBJ databases">
        <title>Sorghum-associated microbial communities from plants grown in Nebraska, USA.</title>
        <authorList>
            <person name="Schachtman D."/>
        </authorList>
    </citation>
    <scope>NUCLEOTIDE SEQUENCE [LARGE SCALE GENOMIC DNA]</scope>
    <source>
        <strain evidence="1 2">BE187</strain>
    </source>
</reference>
<evidence type="ECO:0000313" key="1">
    <source>
        <dbReference type="EMBL" id="MDR7099506.1"/>
    </source>
</evidence>
<organism evidence="1 2">
    <name type="scientific">Agrilutibacter niabensis</name>
    <dbReference type="NCBI Taxonomy" id="380628"/>
    <lineage>
        <taxon>Bacteria</taxon>
        <taxon>Pseudomonadati</taxon>
        <taxon>Pseudomonadota</taxon>
        <taxon>Gammaproteobacteria</taxon>
        <taxon>Lysobacterales</taxon>
        <taxon>Lysobacteraceae</taxon>
        <taxon>Agrilutibacter</taxon>
    </lineage>
</organism>
<proteinExistence type="predicted"/>
<sequence length="177" mass="19555">MDVVSRFLLHRDRLLLRLDELLQQSADADEVAWILCEHTGRELNLANCVLYLPAGDDTLVQAAAWGPRRGAGRMPEARLRLSVGRGVVGDCARLLRTQRVDDTRLDTRYVHDGELGLSELATAISHDEILLGVLDSEAVDAAFYDTRYEQAFEAIAACGAAHLWRFRNAAVAGAGRR</sequence>
<dbReference type="RefSeq" id="WP_310053700.1">
    <property type="nucleotide sequence ID" value="NZ_JAVDVW010000001.1"/>
</dbReference>
<dbReference type="Proteomes" id="UP001267878">
    <property type="component" value="Unassembled WGS sequence"/>
</dbReference>
<name>A0ABU1VPU2_9GAMM</name>
<accession>A0ABU1VPU2</accession>
<dbReference type="Gene3D" id="3.30.450.40">
    <property type="match status" value="1"/>
</dbReference>
<gene>
    <name evidence="1" type="ORF">J2X04_001853</name>
</gene>
<comment type="caution">
    <text evidence="1">The sequence shown here is derived from an EMBL/GenBank/DDBJ whole genome shotgun (WGS) entry which is preliminary data.</text>
</comment>
<dbReference type="InterPro" id="IPR029016">
    <property type="entry name" value="GAF-like_dom_sf"/>
</dbReference>
<protein>
    <submittedName>
        <fullName evidence="1">Methionine-R-sulfoxide reductase with GAF domain</fullName>
    </submittedName>
</protein>
<evidence type="ECO:0000313" key="2">
    <source>
        <dbReference type="Proteomes" id="UP001267878"/>
    </source>
</evidence>
<dbReference type="SUPFAM" id="SSF55781">
    <property type="entry name" value="GAF domain-like"/>
    <property type="match status" value="1"/>
</dbReference>